<reference evidence="2 3" key="1">
    <citation type="submission" date="2020-04" db="EMBL/GenBank/DDBJ databases">
        <title>Draft genome of Pyxidicoccus fallax type strain.</title>
        <authorList>
            <person name="Whitworth D.E."/>
        </authorList>
    </citation>
    <scope>NUCLEOTIDE SEQUENCE [LARGE SCALE GENOMIC DNA]</scope>
    <source>
        <strain evidence="2 3">DSM 14698</strain>
    </source>
</reference>
<dbReference type="SUPFAM" id="SSF56954">
    <property type="entry name" value="Outer membrane efflux proteins (OEP)"/>
    <property type="match status" value="1"/>
</dbReference>
<evidence type="ECO:0008006" key="4">
    <source>
        <dbReference type="Google" id="ProtNLM"/>
    </source>
</evidence>
<keyword evidence="1" id="KW-0732">Signal</keyword>
<sequence length="378" mass="41752">MRKILTRGALLFLAAPAALAQQVPATEAAVPPQVEDRASGYCDFVRGVADAEAELELAPDVFASFGVVNAGDAGGDPNAIPLGEPTPRVTAGVAYDFVGLYRGRTLRKRAEAECRRQRVISTLEAAVRQGNGLGEEAALEARARVLRDALPRAEELVTALRNDLREGRTTLEELNAVQVRLDNLRALATNTALARERLAARPRFPEGQRLDAMMEELRAADDAVESYAGGLRRARAWRLSLRGGYDKLIDVDQELPLFGQLTLSYNLGHLWQGSANARAREGRRRAMVEEVVGVPQRISELVAELRALQRTEEGRLREVSTLVTDLEGQLREVEALQTREIRRFRDYLLLELTRLRAEQAYLRAHVDSLNTFLGAATP</sequence>
<gene>
    <name evidence="2" type="ORF">HG543_11405</name>
</gene>
<comment type="caution">
    <text evidence="2">The sequence shown here is derived from an EMBL/GenBank/DDBJ whole genome shotgun (WGS) entry which is preliminary data.</text>
</comment>
<evidence type="ECO:0000313" key="2">
    <source>
        <dbReference type="EMBL" id="NMO15455.1"/>
    </source>
</evidence>
<proteinExistence type="predicted"/>
<dbReference type="Gene3D" id="1.20.1600.10">
    <property type="entry name" value="Outer membrane efflux proteins (OEP)"/>
    <property type="match status" value="1"/>
</dbReference>
<dbReference type="Proteomes" id="UP000518300">
    <property type="component" value="Unassembled WGS sequence"/>
</dbReference>
<evidence type="ECO:0000313" key="3">
    <source>
        <dbReference type="Proteomes" id="UP000518300"/>
    </source>
</evidence>
<name>A0A848LF21_9BACT</name>
<protein>
    <recommendedName>
        <fullName evidence="4">TolC family protein</fullName>
    </recommendedName>
</protein>
<accession>A0A848LF21</accession>
<keyword evidence="3" id="KW-1185">Reference proteome</keyword>
<evidence type="ECO:0000256" key="1">
    <source>
        <dbReference type="SAM" id="SignalP"/>
    </source>
</evidence>
<feature type="chain" id="PRO_5032785175" description="TolC family protein" evidence="1">
    <location>
        <begin position="21"/>
        <end position="378"/>
    </location>
</feature>
<organism evidence="2 3">
    <name type="scientific">Pyxidicoccus fallax</name>
    <dbReference type="NCBI Taxonomy" id="394095"/>
    <lineage>
        <taxon>Bacteria</taxon>
        <taxon>Pseudomonadati</taxon>
        <taxon>Myxococcota</taxon>
        <taxon>Myxococcia</taxon>
        <taxon>Myxococcales</taxon>
        <taxon>Cystobacterineae</taxon>
        <taxon>Myxococcaceae</taxon>
        <taxon>Pyxidicoccus</taxon>
    </lineage>
</organism>
<dbReference type="EMBL" id="JABBJJ010000040">
    <property type="protein sequence ID" value="NMO15455.1"/>
    <property type="molecule type" value="Genomic_DNA"/>
</dbReference>
<dbReference type="RefSeq" id="WP_169344749.1">
    <property type="nucleotide sequence ID" value="NZ_JABBJJ010000040.1"/>
</dbReference>
<dbReference type="AlphaFoldDB" id="A0A848LF21"/>
<feature type="signal peptide" evidence="1">
    <location>
        <begin position="1"/>
        <end position="20"/>
    </location>
</feature>